<comment type="similarity">
    <text evidence="1">Belongs to the glycosyltransferase 2 family.</text>
</comment>
<name>L1QLC9_9CLOT</name>
<dbReference type="HOGENOM" id="CLU_044042_1_0_9"/>
<evidence type="ECO:0000256" key="3">
    <source>
        <dbReference type="ARBA" id="ARBA00022679"/>
    </source>
</evidence>
<keyword evidence="4" id="KW-1133">Transmembrane helix</keyword>
<dbReference type="AlphaFoldDB" id="L1QLC9"/>
<dbReference type="Pfam" id="PF00535">
    <property type="entry name" value="Glycos_transf_2"/>
    <property type="match status" value="1"/>
</dbReference>
<organism evidence="6 7">
    <name type="scientific">Clostridium celatum DSM 1785</name>
    <dbReference type="NCBI Taxonomy" id="545697"/>
    <lineage>
        <taxon>Bacteria</taxon>
        <taxon>Bacillati</taxon>
        <taxon>Bacillota</taxon>
        <taxon>Clostridia</taxon>
        <taxon>Eubacteriales</taxon>
        <taxon>Clostridiaceae</taxon>
        <taxon>Clostridium</taxon>
    </lineage>
</organism>
<dbReference type="Gene3D" id="3.90.550.10">
    <property type="entry name" value="Spore Coat Polysaccharide Biosynthesis Protein SpsA, Chain A"/>
    <property type="match status" value="1"/>
</dbReference>
<dbReference type="Proteomes" id="UP000010420">
    <property type="component" value="Unassembled WGS sequence"/>
</dbReference>
<dbReference type="STRING" id="545697.HMPREF0216_00884"/>
<keyword evidence="2" id="KW-0328">Glycosyltransferase</keyword>
<keyword evidence="4" id="KW-0812">Transmembrane</keyword>
<keyword evidence="3 6" id="KW-0808">Transferase</keyword>
<proteinExistence type="inferred from homology"/>
<evidence type="ECO:0000313" key="6">
    <source>
        <dbReference type="EMBL" id="EKY28362.1"/>
    </source>
</evidence>
<dbReference type="eggNOG" id="COG1215">
    <property type="taxonomic scope" value="Bacteria"/>
</dbReference>
<feature type="transmembrane region" description="Helical" evidence="4">
    <location>
        <begin position="385"/>
        <end position="408"/>
    </location>
</feature>
<accession>L1QLC9</accession>
<dbReference type="OrthoDB" id="9768769at2"/>
<dbReference type="CDD" id="cd06423">
    <property type="entry name" value="CESA_like"/>
    <property type="match status" value="1"/>
</dbReference>
<reference evidence="6 7" key="1">
    <citation type="submission" date="2012-05" db="EMBL/GenBank/DDBJ databases">
        <authorList>
            <person name="Weinstock G."/>
            <person name="Sodergren E."/>
            <person name="Lobos E.A."/>
            <person name="Fulton L."/>
            <person name="Fulton R."/>
            <person name="Courtney L."/>
            <person name="Fronick C."/>
            <person name="O'Laughlin M."/>
            <person name="Godfrey J."/>
            <person name="Wilson R.M."/>
            <person name="Miner T."/>
            <person name="Farmer C."/>
            <person name="Delehaunty K."/>
            <person name="Cordes M."/>
            <person name="Minx P."/>
            <person name="Tomlinson C."/>
            <person name="Chen J."/>
            <person name="Wollam A."/>
            <person name="Pepin K.H."/>
            <person name="Bhonagiri V."/>
            <person name="Zhang X."/>
            <person name="Suruliraj S."/>
            <person name="Warren W."/>
            <person name="Mitreva M."/>
            <person name="Mardis E.R."/>
            <person name="Wilson R.K."/>
        </authorList>
    </citation>
    <scope>NUCLEOTIDE SEQUENCE [LARGE SCALE GENOMIC DNA]</scope>
    <source>
        <strain evidence="6 7">DSM 1785</strain>
    </source>
</reference>
<protein>
    <submittedName>
        <fullName evidence="6">Glycosyltransferase, group 2 family protein</fullName>
    </submittedName>
</protein>
<evidence type="ECO:0000256" key="4">
    <source>
        <dbReference type="SAM" id="Phobius"/>
    </source>
</evidence>
<feature type="transmembrane region" description="Helical" evidence="4">
    <location>
        <begin position="6"/>
        <end position="34"/>
    </location>
</feature>
<dbReference type="RefSeq" id="WP_005211461.1">
    <property type="nucleotide sequence ID" value="NZ_KB291617.1"/>
</dbReference>
<comment type="caution">
    <text evidence="6">The sequence shown here is derived from an EMBL/GenBank/DDBJ whole genome shotgun (WGS) entry which is preliminary data.</text>
</comment>
<evidence type="ECO:0000256" key="1">
    <source>
        <dbReference type="ARBA" id="ARBA00006739"/>
    </source>
</evidence>
<feature type="transmembrane region" description="Helical" evidence="4">
    <location>
        <begin position="348"/>
        <end position="373"/>
    </location>
</feature>
<gene>
    <name evidence="6" type="ORF">HMPREF0216_00884</name>
</gene>
<dbReference type="PANTHER" id="PTHR43630:SF1">
    <property type="entry name" value="POLY-BETA-1,6-N-ACETYL-D-GLUCOSAMINE SYNTHASE"/>
    <property type="match status" value="1"/>
</dbReference>
<dbReference type="InterPro" id="IPR029044">
    <property type="entry name" value="Nucleotide-diphossugar_trans"/>
</dbReference>
<dbReference type="PATRIC" id="fig|545697.3.peg.871"/>
<dbReference type="PANTHER" id="PTHR43630">
    <property type="entry name" value="POLY-BETA-1,6-N-ACETYL-D-GLUCOSAMINE SYNTHASE"/>
    <property type="match status" value="1"/>
</dbReference>
<evidence type="ECO:0000259" key="5">
    <source>
        <dbReference type="Pfam" id="PF00535"/>
    </source>
</evidence>
<dbReference type="EMBL" id="AMEZ01000025">
    <property type="protein sequence ID" value="EKY28362.1"/>
    <property type="molecule type" value="Genomic_DNA"/>
</dbReference>
<evidence type="ECO:0000313" key="7">
    <source>
        <dbReference type="Proteomes" id="UP000010420"/>
    </source>
</evidence>
<sequence>MKFEDIIYFFDNIVLIYVAIMFFVFFIFVISSALSFDKHIKFRGFINNFNLDYNADYIPVSLLVPAYNEEVTICKTIESLLATDYKQYEIIIINDGSTDSTFEVIEQKYKLKHIYKPMKRSIETKDILSVYKGEVNNVFITVINKVNGGKADALNVGINYAKYPIFITIDADSILEKGAVRNIIVPFMKNKKTIAVGGNIRIANAFTIENGVVTKIDTPKGLIIPFQMIEYFRAFLTNRMTWNILNMNLIISGAFGAFRKRDVINVGGYKNNTVGEDMELVMRLHKKFIENKEEYYISYAPDANCYTQAPKTLKGLKVQRRRWQIGLIHSMSLHKNLFLNRRWLLAKLYFILFEMITPIIEVVGMIIILLSFIFKIINLKFVLCYYGFIIIYSLAISISAILLQVYAFKEDINKKVIARLMIISIFEGIGYRQFLTLYRASAFIGYKKNKYKWGTIKREKQN</sequence>
<keyword evidence="4" id="KW-0472">Membrane</keyword>
<keyword evidence="7" id="KW-1185">Reference proteome</keyword>
<dbReference type="InterPro" id="IPR001173">
    <property type="entry name" value="Glyco_trans_2-like"/>
</dbReference>
<evidence type="ECO:0000256" key="2">
    <source>
        <dbReference type="ARBA" id="ARBA00022676"/>
    </source>
</evidence>
<dbReference type="SUPFAM" id="SSF53448">
    <property type="entry name" value="Nucleotide-diphospho-sugar transferases"/>
    <property type="match status" value="1"/>
</dbReference>
<feature type="domain" description="Glycosyltransferase 2-like" evidence="5">
    <location>
        <begin position="61"/>
        <end position="204"/>
    </location>
</feature>
<dbReference type="GO" id="GO:0016757">
    <property type="term" value="F:glycosyltransferase activity"/>
    <property type="evidence" value="ECO:0007669"/>
    <property type="project" value="UniProtKB-KW"/>
</dbReference>